<dbReference type="Proteomes" id="UP001280581">
    <property type="component" value="Unassembled WGS sequence"/>
</dbReference>
<keyword evidence="3" id="KW-1185">Reference proteome</keyword>
<organism evidence="2 3">
    <name type="scientific">Pseudopithomyces chartarum</name>
    <dbReference type="NCBI Taxonomy" id="1892770"/>
    <lineage>
        <taxon>Eukaryota</taxon>
        <taxon>Fungi</taxon>
        <taxon>Dikarya</taxon>
        <taxon>Ascomycota</taxon>
        <taxon>Pezizomycotina</taxon>
        <taxon>Dothideomycetes</taxon>
        <taxon>Pleosporomycetidae</taxon>
        <taxon>Pleosporales</taxon>
        <taxon>Massarineae</taxon>
        <taxon>Didymosphaeriaceae</taxon>
        <taxon>Pseudopithomyces</taxon>
    </lineage>
</organism>
<gene>
    <name evidence="2" type="ORF">GRF29_44g203983</name>
</gene>
<protein>
    <submittedName>
        <fullName evidence="2">Uncharacterized protein</fullName>
    </submittedName>
</protein>
<accession>A0AAN6RHL2</accession>
<feature type="region of interest" description="Disordered" evidence="1">
    <location>
        <begin position="520"/>
        <end position="543"/>
    </location>
</feature>
<feature type="compositionally biased region" description="Acidic residues" evidence="1">
    <location>
        <begin position="86"/>
        <end position="98"/>
    </location>
</feature>
<name>A0AAN6RHL2_9PLEO</name>
<evidence type="ECO:0000256" key="1">
    <source>
        <dbReference type="SAM" id="MobiDB-lite"/>
    </source>
</evidence>
<reference evidence="2 3" key="1">
    <citation type="submission" date="2021-02" db="EMBL/GenBank/DDBJ databases">
        <title>Genome assembly of Pseudopithomyces chartarum.</title>
        <authorList>
            <person name="Jauregui R."/>
            <person name="Singh J."/>
            <person name="Voisey C."/>
        </authorList>
    </citation>
    <scope>NUCLEOTIDE SEQUENCE [LARGE SCALE GENOMIC DNA]</scope>
    <source>
        <strain evidence="2 3">AGR01</strain>
    </source>
</reference>
<evidence type="ECO:0000313" key="3">
    <source>
        <dbReference type="Proteomes" id="UP001280581"/>
    </source>
</evidence>
<dbReference type="AlphaFoldDB" id="A0AAN6RHL2"/>
<dbReference type="EMBL" id="WVTA01000005">
    <property type="protein sequence ID" value="KAK3209646.1"/>
    <property type="molecule type" value="Genomic_DNA"/>
</dbReference>
<comment type="caution">
    <text evidence="2">The sequence shown here is derived from an EMBL/GenBank/DDBJ whole genome shotgun (WGS) entry which is preliminary data.</text>
</comment>
<proteinExistence type="predicted"/>
<feature type="region of interest" description="Disordered" evidence="1">
    <location>
        <begin position="56"/>
        <end position="98"/>
    </location>
</feature>
<feature type="compositionally biased region" description="Polar residues" evidence="1">
    <location>
        <begin position="70"/>
        <end position="85"/>
    </location>
</feature>
<evidence type="ECO:0000313" key="2">
    <source>
        <dbReference type="EMBL" id="KAK3209646.1"/>
    </source>
</evidence>
<sequence>MTSPRPDASQELEYPPIRVNHSLAQLDLNTLIMRSNPQISAHEATSLEDSTYEVLDNPADLSDEDGHTASVASTTPDDLSVTLSETESEGEDDFEDNNTDEADQLAESTATDPLDDQVIVAGEDSTLTERPALGDSDSGFHFKMEERPAANFEGTEGYSIVKEFSPEQSSSKVLEPYGCSEIRLTMRAGLADRFYPDRGSFRVLFIGNMDEWSEEGIKSSLLNALLASPGSSKSVMVHGQMQPYSPVLHADRCVGILQQHEVRRHRAVFKLEGSNEAELVLGISPAEKKNVDAASLPDLAVFCHPKSGTSTLSAHDMEYARNILACNGIPIIEITDHRRFNESTTKFTPMSFETLHVCVEGRHNPDDEFGHLDRLPVDVYTFMHLEPSDLNRHLAAISPRLNSPQSRNRMDESKSWHPSNLLPPSVQRTGAIWKTLVAILLLSIWITSTFFNLSPSQLRSGNRTSDGVSPVASSILVSTPLISPAVITASEASTPTPSAPSVKDKIDEFFSKQRSSVQKEVAKSPEDALKEANRARKEAQDAEQQKMFAKLREKLEKKNAEMRRREEAAKTAKIGVFEIRASGDQQFILRPAKGFIGRTRKPQLQIQVFRDSEIVPIRYERTIDGVYIVDLESEYPVGFFNVSIATHSKPLMQQSFNISLGHNKSLLDQWLVTAQRGSKKLASMIQRDTFAAQQHIHHVTTKFAQQVESATSRLLEGSAQIWKDKVGHPSQDIVERVQETTKKVERGLTEVRDQTWTGIRQATAPVRTSRRTLWARNNAYLLRCGFERTVGLSSKKEDGKKTRSCEAANW</sequence>